<evidence type="ECO:0000313" key="3">
    <source>
        <dbReference type="Proteomes" id="UP000280296"/>
    </source>
</evidence>
<feature type="domain" description="Methyltransferase type 11" evidence="1">
    <location>
        <begin position="44"/>
        <end position="140"/>
    </location>
</feature>
<name>A0A432MH38_9BACT</name>
<dbReference type="RefSeq" id="WP_126726534.1">
    <property type="nucleotide sequence ID" value="NZ_RYZH01000032.1"/>
</dbReference>
<reference evidence="2 3" key="1">
    <citation type="submission" date="2018-12" db="EMBL/GenBank/DDBJ databases">
        <authorList>
            <person name="Toschakov S.V."/>
        </authorList>
    </citation>
    <scope>NUCLEOTIDE SEQUENCE [LARGE SCALE GENOMIC DNA]</scope>
    <source>
        <strain evidence="2 3">GM2012</strain>
    </source>
</reference>
<dbReference type="OrthoDB" id="282790at2"/>
<dbReference type="Proteomes" id="UP000280296">
    <property type="component" value="Unassembled WGS sequence"/>
</dbReference>
<dbReference type="InterPro" id="IPR029063">
    <property type="entry name" value="SAM-dependent_MTases_sf"/>
</dbReference>
<dbReference type="PANTHER" id="PTHR43591:SF24">
    <property type="entry name" value="2-METHOXY-6-POLYPRENYL-1,4-BENZOQUINOL METHYLASE, MITOCHONDRIAL"/>
    <property type="match status" value="1"/>
</dbReference>
<evidence type="ECO:0000313" key="2">
    <source>
        <dbReference type="EMBL" id="RUL86299.1"/>
    </source>
</evidence>
<dbReference type="CDD" id="cd02440">
    <property type="entry name" value="AdoMet_MTases"/>
    <property type="match status" value="1"/>
</dbReference>
<dbReference type="SUPFAM" id="SSF53335">
    <property type="entry name" value="S-adenosyl-L-methionine-dependent methyltransferases"/>
    <property type="match status" value="1"/>
</dbReference>
<dbReference type="Gene3D" id="3.40.50.150">
    <property type="entry name" value="Vaccinia Virus protein VP39"/>
    <property type="match status" value="1"/>
</dbReference>
<dbReference type="PANTHER" id="PTHR43591">
    <property type="entry name" value="METHYLTRANSFERASE"/>
    <property type="match status" value="1"/>
</dbReference>
<dbReference type="AlphaFoldDB" id="A0A432MH38"/>
<keyword evidence="2" id="KW-0808">Transferase</keyword>
<dbReference type="GO" id="GO:0032259">
    <property type="term" value="P:methylation"/>
    <property type="evidence" value="ECO:0007669"/>
    <property type="project" value="UniProtKB-KW"/>
</dbReference>
<proteinExistence type="predicted"/>
<keyword evidence="2" id="KW-0489">Methyltransferase</keyword>
<reference evidence="2 3" key="2">
    <citation type="submission" date="2019-01" db="EMBL/GenBank/DDBJ databases">
        <title>Tautonia sociabilis, a novel thermotolerant planctomycete of Isosphaeraceae family, isolated from a 4000 m deep subterranean habitat.</title>
        <authorList>
            <person name="Kovaleva O.L."/>
            <person name="Elcheninov A.G."/>
            <person name="Van Heerden E."/>
            <person name="Toshchakov S.V."/>
            <person name="Novikov A."/>
            <person name="Bonch-Osmolovskaya E.A."/>
            <person name="Kublanov I.V."/>
        </authorList>
    </citation>
    <scope>NUCLEOTIDE SEQUENCE [LARGE SCALE GENOMIC DNA]</scope>
    <source>
        <strain evidence="2 3">GM2012</strain>
    </source>
</reference>
<comment type="caution">
    <text evidence="2">The sequence shown here is derived from an EMBL/GenBank/DDBJ whole genome shotgun (WGS) entry which is preliminary data.</text>
</comment>
<keyword evidence="3" id="KW-1185">Reference proteome</keyword>
<evidence type="ECO:0000259" key="1">
    <source>
        <dbReference type="Pfam" id="PF08241"/>
    </source>
</evidence>
<accession>A0A432MH38</accession>
<dbReference type="InterPro" id="IPR013216">
    <property type="entry name" value="Methyltransf_11"/>
</dbReference>
<sequence>MSEAVRLEYDRLAPRYERRWSRYVRRSIRAATEWLHPEGTERLLDLASGTGALPAELLGRWPGLRIVGVDLSVGMLREASRKQMAPGRLRLVQADSRRLPLGSGRFDLATCVSGLHCFRDPEAGLLELARVLRPGGRLVLVDWCDDYLACRLCSAWLRLTDPSVHRVFSLGECRALLERSGFEVEQAERFRIDPLWGLMRLRARRIGSDRI</sequence>
<dbReference type="GO" id="GO:0008757">
    <property type="term" value="F:S-adenosylmethionine-dependent methyltransferase activity"/>
    <property type="evidence" value="ECO:0007669"/>
    <property type="project" value="InterPro"/>
</dbReference>
<gene>
    <name evidence="2" type="ORF">TsocGM_16340</name>
</gene>
<dbReference type="Pfam" id="PF08241">
    <property type="entry name" value="Methyltransf_11"/>
    <property type="match status" value="1"/>
</dbReference>
<organism evidence="2 3">
    <name type="scientific">Tautonia sociabilis</name>
    <dbReference type="NCBI Taxonomy" id="2080755"/>
    <lineage>
        <taxon>Bacteria</taxon>
        <taxon>Pseudomonadati</taxon>
        <taxon>Planctomycetota</taxon>
        <taxon>Planctomycetia</taxon>
        <taxon>Isosphaerales</taxon>
        <taxon>Isosphaeraceae</taxon>
        <taxon>Tautonia</taxon>
    </lineage>
</organism>
<protein>
    <submittedName>
        <fullName evidence="2">Methyltransferase domain-containing protein</fullName>
    </submittedName>
</protein>
<dbReference type="EMBL" id="RYZH01000032">
    <property type="protein sequence ID" value="RUL86299.1"/>
    <property type="molecule type" value="Genomic_DNA"/>
</dbReference>